<sequence length="116" mass="13394">MNKEDIARVCHETNRAYCESQGDHSLVAWEDSADWQKKSMRLGVEFHLSGDHGPEASHVNWMKQKEQDGWTYGPVKDEVKKEHPCMVPFNQLPVSQQAKDFIVRSVVHSLKPYLTE</sequence>
<protein>
    <recommendedName>
        <fullName evidence="1">Ryanodine receptor Ryr domain-containing protein</fullName>
    </recommendedName>
</protein>
<dbReference type="OrthoDB" id="11529at10239"/>
<reference evidence="2 3" key="1">
    <citation type="submission" date="2016-12" db="EMBL/GenBank/DDBJ databases">
        <title>Characterization of two jumbo phages RP12 and RP31 infecting the phytopathogen Ralstonia solanacearum.</title>
        <authorList>
            <person name="Kawasaki T."/>
            <person name="Yoshikawa G."/>
            <person name="Ogata H."/>
            <person name="Yamada T."/>
        </authorList>
    </citation>
    <scope>NUCLEOTIDE SEQUENCE [LARGE SCALE GENOMIC DNA]</scope>
    <source>
        <strain evidence="2 3">RP12</strain>
    </source>
</reference>
<dbReference type="KEGG" id="vg:40074440"/>
<dbReference type="RefSeq" id="YP_009598738.1">
    <property type="nucleotide sequence ID" value="NC_041911.1"/>
</dbReference>
<keyword evidence="3" id="KW-1185">Reference proteome</keyword>
<dbReference type="GeneID" id="40074440"/>
<accession>A0A1L7N0M6</accession>
<evidence type="ECO:0000313" key="3">
    <source>
        <dbReference type="Proteomes" id="UP000222831"/>
    </source>
</evidence>
<feature type="domain" description="Ryanodine receptor Ryr" evidence="1">
    <location>
        <begin position="55"/>
        <end position="100"/>
    </location>
</feature>
<dbReference type="InterPro" id="IPR003032">
    <property type="entry name" value="Ryanodine_rcpt"/>
</dbReference>
<evidence type="ECO:0000259" key="1">
    <source>
        <dbReference type="Pfam" id="PF02026"/>
    </source>
</evidence>
<evidence type="ECO:0000313" key="2">
    <source>
        <dbReference type="EMBL" id="BAW19019.1"/>
    </source>
</evidence>
<dbReference type="Proteomes" id="UP000222831">
    <property type="component" value="Segment"/>
</dbReference>
<dbReference type="Pfam" id="PF02026">
    <property type="entry name" value="RyR"/>
    <property type="match status" value="1"/>
</dbReference>
<dbReference type="EMBL" id="AP017924">
    <property type="protein sequence ID" value="BAW19019.1"/>
    <property type="molecule type" value="Genomic_DNA"/>
</dbReference>
<proteinExistence type="predicted"/>
<organism evidence="2 3">
    <name type="scientific">Ralstonia phage RP12</name>
    <dbReference type="NCBI Taxonomy" id="1923889"/>
    <lineage>
        <taxon>Viruses</taxon>
        <taxon>Duplodnaviria</taxon>
        <taxon>Heunggongvirae</taxon>
        <taxon>Uroviricota</taxon>
        <taxon>Caudoviricetes</taxon>
        <taxon>Chimalliviridae</taxon>
        <taxon>Ripduovirus</taxon>
        <taxon>Ripduovirus RP12</taxon>
    </lineage>
</organism>
<name>A0A1L7N0M6_9CAUD</name>
<dbReference type="Gene3D" id="6.20.350.10">
    <property type="match status" value="1"/>
</dbReference>